<reference evidence="3" key="2">
    <citation type="journal article" date="2021" name="PeerJ">
        <title>Extensive microbial diversity within the chicken gut microbiome revealed by metagenomics and culture.</title>
        <authorList>
            <person name="Gilroy R."/>
            <person name="Ravi A."/>
            <person name="Getino M."/>
            <person name="Pursley I."/>
            <person name="Horton D.L."/>
            <person name="Alikhan N.F."/>
            <person name="Baker D."/>
            <person name="Gharbi K."/>
            <person name="Hall N."/>
            <person name="Watson M."/>
            <person name="Adriaenssens E.M."/>
            <person name="Foster-Nyarko E."/>
            <person name="Jarju S."/>
            <person name="Secka A."/>
            <person name="Antonio M."/>
            <person name="Oren A."/>
            <person name="Chaudhuri R.R."/>
            <person name="La Ragione R."/>
            <person name="Hildebrand F."/>
            <person name="Pallen M.J."/>
        </authorList>
    </citation>
    <scope>NUCLEOTIDE SEQUENCE</scope>
    <source>
        <strain evidence="3">11159</strain>
    </source>
</reference>
<dbReference type="AlphaFoldDB" id="A0A9D9GWQ3"/>
<dbReference type="SUPFAM" id="SSF52266">
    <property type="entry name" value="SGNH hydrolase"/>
    <property type="match status" value="1"/>
</dbReference>
<proteinExistence type="predicted"/>
<accession>A0A9D9GWQ3</accession>
<gene>
    <name evidence="3" type="ORF">IAC58_00720</name>
</gene>
<evidence type="ECO:0000259" key="2">
    <source>
        <dbReference type="Pfam" id="PF03629"/>
    </source>
</evidence>
<dbReference type="PROSITE" id="PS51257">
    <property type="entry name" value="PROKAR_LIPOPROTEIN"/>
    <property type="match status" value="1"/>
</dbReference>
<dbReference type="InterPro" id="IPR036514">
    <property type="entry name" value="SGNH_hydro_sf"/>
</dbReference>
<sequence>MKKRIKNAAILSVLALLTSCGEKPSDVCTPVSDDDKVHLILLAGQSGARGKALVSDLSPQDSREINDIPILADGYRMEQLDNISETISDSLHFVNSGPGFGDSSNEFGPEIGLAQVLKERYPKSSNGGDTKAAIVKYSACGSTFYDDWMSESTVSDSSLTINREKLVVNKVTNKETGPLTNNFYQMIDKAKDYYYGLGYDTVVDGVIFVHGEQDAKYDVNMAIYEKALTNFISDVRSYVGDSKLPFIITEALTNSAKYSNELKEIQQRVCETVPNTYLVETSDLQTNTFEPWHFGASSNIELGKRVGSTLVALKDNRVFLELNESTIDVYKDDENSLPKYLEASFDDGSSAYVPVTFKNYDLSKTGNQTAKVEINYNCHHYESDITLNVIDAPYVDGDVTIGYSGAKSNNIGDKVDLKILNKADGLYISAKVNDDDIWTDGENWSVGDMGQMDRNDDLEIYLEGSSATTGEATSRYSIFLSSANLLRVYDKGVNTTEDVSSLSASNLIFNKEVDGFLHHVRTFGEVNGGTNTGMEMELFIPYSALDIDKENIKLMFQYRDVSSNDKTTENKETTHLYLSKGVDEVAQETKLENYFTLEELL</sequence>
<dbReference type="InterPro" id="IPR005181">
    <property type="entry name" value="SASA"/>
</dbReference>
<keyword evidence="1" id="KW-0378">Hydrolase</keyword>
<dbReference type="Pfam" id="PF03629">
    <property type="entry name" value="SASA"/>
    <property type="match status" value="1"/>
</dbReference>
<dbReference type="Gene3D" id="3.40.50.1110">
    <property type="entry name" value="SGNH hydrolase"/>
    <property type="match status" value="1"/>
</dbReference>
<feature type="domain" description="Sialate O-acetylesterase" evidence="2">
    <location>
        <begin position="37"/>
        <end position="308"/>
    </location>
</feature>
<dbReference type="EMBL" id="JADIMY010000013">
    <property type="protein sequence ID" value="MBO8427072.1"/>
    <property type="molecule type" value="Genomic_DNA"/>
</dbReference>
<dbReference type="Proteomes" id="UP000823613">
    <property type="component" value="Unassembled WGS sequence"/>
</dbReference>
<dbReference type="PANTHER" id="PTHR31988:SF19">
    <property type="entry name" value="9-O-ACETYL-N-ACETYLNEURAMINIC ACID DEACETYLASE-RELATED"/>
    <property type="match status" value="1"/>
</dbReference>
<dbReference type="PANTHER" id="PTHR31988">
    <property type="entry name" value="ESTERASE, PUTATIVE (DUF303)-RELATED"/>
    <property type="match status" value="1"/>
</dbReference>
<evidence type="ECO:0000313" key="3">
    <source>
        <dbReference type="EMBL" id="MBO8427072.1"/>
    </source>
</evidence>
<organism evidence="3 4">
    <name type="scientific">Candidatus Onthovivens merdipullorum</name>
    <dbReference type="NCBI Taxonomy" id="2840889"/>
    <lineage>
        <taxon>Bacteria</taxon>
        <taxon>Bacillati</taxon>
        <taxon>Bacillota</taxon>
        <taxon>Bacilli</taxon>
        <taxon>Bacillales</taxon>
        <taxon>Candidatus Onthovivens</taxon>
    </lineage>
</organism>
<evidence type="ECO:0000256" key="1">
    <source>
        <dbReference type="ARBA" id="ARBA00022801"/>
    </source>
</evidence>
<protein>
    <recommendedName>
        <fullName evidence="2">Sialate O-acetylesterase domain-containing protein</fullName>
    </recommendedName>
</protein>
<reference evidence="3" key="1">
    <citation type="submission" date="2020-10" db="EMBL/GenBank/DDBJ databases">
        <authorList>
            <person name="Gilroy R."/>
        </authorList>
    </citation>
    <scope>NUCLEOTIDE SEQUENCE</scope>
    <source>
        <strain evidence="3">11159</strain>
    </source>
</reference>
<dbReference type="GO" id="GO:0016787">
    <property type="term" value="F:hydrolase activity"/>
    <property type="evidence" value="ECO:0007669"/>
    <property type="project" value="UniProtKB-KW"/>
</dbReference>
<evidence type="ECO:0000313" key="4">
    <source>
        <dbReference type="Proteomes" id="UP000823613"/>
    </source>
</evidence>
<dbReference type="SUPFAM" id="SSF49344">
    <property type="entry name" value="CBD9-like"/>
    <property type="match status" value="1"/>
</dbReference>
<dbReference type="Gene3D" id="2.60.40.1190">
    <property type="match status" value="1"/>
</dbReference>
<comment type="caution">
    <text evidence="3">The sequence shown here is derived from an EMBL/GenBank/DDBJ whole genome shotgun (WGS) entry which is preliminary data.</text>
</comment>
<dbReference type="InterPro" id="IPR052940">
    <property type="entry name" value="Carb_Esterase_6"/>
</dbReference>
<name>A0A9D9GWQ3_9BACL</name>